<keyword evidence="3" id="KW-1185">Reference proteome</keyword>
<protein>
    <recommendedName>
        <fullName evidence="4">Ig-like domain-containing protein</fullName>
    </recommendedName>
</protein>
<reference evidence="2" key="1">
    <citation type="journal article" date="2023" name="PLoS Negl. Trop. Dis.">
        <title>A genome sequence for Biomphalaria pfeifferi, the major vector snail for the human-infecting parasite Schistosoma mansoni.</title>
        <authorList>
            <person name="Bu L."/>
            <person name="Lu L."/>
            <person name="Laidemitt M.R."/>
            <person name="Zhang S.M."/>
            <person name="Mutuku M."/>
            <person name="Mkoji G."/>
            <person name="Steinauer M."/>
            <person name="Loker E.S."/>
        </authorList>
    </citation>
    <scope>NUCLEOTIDE SEQUENCE</scope>
    <source>
        <strain evidence="2">KasaAsao</strain>
    </source>
</reference>
<sequence>MSLRCGVGLKIVTYITCFLHLIFSDPCVELEGSDYQDSPDHVKLICKLNSHCSWYDVTTLYPHRVQIYENDDLLAWASTEKSYKVTRIGREVVEEVFKNGQWNYKLFFGIAVARNEDKNMVYTCIIKGTTSKGKQFSVVGRYSFEEEDTETATRSRSTTTVQAFRRSTKYYPRTTQHYDSRTTTKKYEVVTKQQWTTQVNKNIGSSKLEPEMKPCLSLKAGQQETNSTTPPDQFTFNCRVNKCNSTDKWSLTSIRLIKLNGDIQIALANIERPRGVVEALTSENSFQNFRVSGTMRDGVNNFIRVDWKLSDATDFGLYQCLVTYRDSQGKTNTLKENIEFKSSTSFVGDLINSIRLK</sequence>
<dbReference type="EMBL" id="JASAOG010000042">
    <property type="protein sequence ID" value="KAK0059394.1"/>
    <property type="molecule type" value="Genomic_DNA"/>
</dbReference>
<reference evidence="2" key="2">
    <citation type="submission" date="2023-04" db="EMBL/GenBank/DDBJ databases">
        <authorList>
            <person name="Bu L."/>
            <person name="Lu L."/>
            <person name="Laidemitt M.R."/>
            <person name="Zhang S.M."/>
            <person name="Mutuku M."/>
            <person name="Mkoji G."/>
            <person name="Steinauer M."/>
            <person name="Loker E.S."/>
        </authorList>
    </citation>
    <scope>NUCLEOTIDE SEQUENCE</scope>
    <source>
        <strain evidence="2">KasaAsao</strain>
        <tissue evidence="2">Whole Snail</tissue>
    </source>
</reference>
<evidence type="ECO:0008006" key="4">
    <source>
        <dbReference type="Google" id="ProtNLM"/>
    </source>
</evidence>
<feature type="signal peptide" evidence="1">
    <location>
        <begin position="1"/>
        <end position="24"/>
    </location>
</feature>
<organism evidence="2 3">
    <name type="scientific">Biomphalaria pfeifferi</name>
    <name type="common">Bloodfluke planorb</name>
    <name type="synonym">Freshwater snail</name>
    <dbReference type="NCBI Taxonomy" id="112525"/>
    <lineage>
        <taxon>Eukaryota</taxon>
        <taxon>Metazoa</taxon>
        <taxon>Spiralia</taxon>
        <taxon>Lophotrochozoa</taxon>
        <taxon>Mollusca</taxon>
        <taxon>Gastropoda</taxon>
        <taxon>Heterobranchia</taxon>
        <taxon>Euthyneura</taxon>
        <taxon>Panpulmonata</taxon>
        <taxon>Hygrophila</taxon>
        <taxon>Lymnaeoidea</taxon>
        <taxon>Planorbidae</taxon>
        <taxon>Biomphalaria</taxon>
    </lineage>
</organism>
<name>A0AAD8BT94_BIOPF</name>
<proteinExistence type="predicted"/>
<dbReference type="Proteomes" id="UP001233172">
    <property type="component" value="Unassembled WGS sequence"/>
</dbReference>
<evidence type="ECO:0000256" key="1">
    <source>
        <dbReference type="SAM" id="SignalP"/>
    </source>
</evidence>
<feature type="chain" id="PRO_5042242474" description="Ig-like domain-containing protein" evidence="1">
    <location>
        <begin position="25"/>
        <end position="357"/>
    </location>
</feature>
<dbReference type="AlphaFoldDB" id="A0AAD8BT94"/>
<evidence type="ECO:0000313" key="3">
    <source>
        <dbReference type="Proteomes" id="UP001233172"/>
    </source>
</evidence>
<accession>A0AAD8BT94</accession>
<evidence type="ECO:0000313" key="2">
    <source>
        <dbReference type="EMBL" id="KAK0059394.1"/>
    </source>
</evidence>
<keyword evidence="1" id="KW-0732">Signal</keyword>
<comment type="caution">
    <text evidence="2">The sequence shown here is derived from an EMBL/GenBank/DDBJ whole genome shotgun (WGS) entry which is preliminary data.</text>
</comment>
<gene>
    <name evidence="2" type="ORF">Bpfe_011163</name>
</gene>